<dbReference type="PANTHER" id="PTHR43330:SF27">
    <property type="entry name" value="METHIONINE AMINOPEPTIDASE"/>
    <property type="match status" value="1"/>
</dbReference>
<feature type="binding site" evidence="6">
    <location>
        <position position="242"/>
    </location>
    <ligand>
        <name>a divalent metal cation</name>
        <dbReference type="ChEBI" id="CHEBI:60240"/>
        <label>1</label>
    </ligand>
</feature>
<dbReference type="PRINTS" id="PR00599">
    <property type="entry name" value="MAPEPTIDASE"/>
</dbReference>
<evidence type="ECO:0000256" key="2">
    <source>
        <dbReference type="ARBA" id="ARBA00022438"/>
    </source>
</evidence>
<keyword evidence="4 6" id="KW-0479">Metal-binding</keyword>
<accession>A0A2M7H0Q8</accession>
<evidence type="ECO:0000256" key="4">
    <source>
        <dbReference type="ARBA" id="ARBA00022723"/>
    </source>
</evidence>
<feature type="domain" description="Peptidase M24" evidence="8">
    <location>
        <begin position="13"/>
        <end position="249"/>
    </location>
</feature>
<dbReference type="EMBL" id="PFGB01000081">
    <property type="protein sequence ID" value="PIW34672.1"/>
    <property type="molecule type" value="Genomic_DNA"/>
</dbReference>
<dbReference type="GO" id="GO:0046872">
    <property type="term" value="F:metal ion binding"/>
    <property type="evidence" value="ECO:0007669"/>
    <property type="project" value="UniProtKB-UniRule"/>
</dbReference>
<dbReference type="PANTHER" id="PTHR43330">
    <property type="entry name" value="METHIONINE AMINOPEPTIDASE"/>
    <property type="match status" value="1"/>
</dbReference>
<keyword evidence="2 6" id="KW-0031">Aminopeptidase</keyword>
<comment type="cofactor">
    <cofactor evidence="6">
        <name>Co(2+)</name>
        <dbReference type="ChEBI" id="CHEBI:48828"/>
    </cofactor>
    <cofactor evidence="6">
        <name>Zn(2+)</name>
        <dbReference type="ChEBI" id="CHEBI:29105"/>
    </cofactor>
    <cofactor evidence="6">
        <name>Mn(2+)</name>
        <dbReference type="ChEBI" id="CHEBI:29035"/>
    </cofactor>
    <cofactor evidence="6">
        <name>Fe(2+)</name>
        <dbReference type="ChEBI" id="CHEBI:29033"/>
    </cofactor>
    <text evidence="6">Binds 2 divalent metal cations per subunit. Has a high-affinity and a low affinity metal-binding site. The true nature of the physiological cofactor is under debate. The enzyme is active with cobalt, zinc, manganese or divalent iron ions. Most likely, methionine aminopeptidases function as mononuclear Fe(2+)-metalloproteases under physiological conditions, and the catalytically relevant metal-binding site has been assigned to the histidine-containing high-affinity site.</text>
</comment>
<dbReference type="AlphaFoldDB" id="A0A2M7H0Q8"/>
<dbReference type="NCBIfam" id="TIGR00500">
    <property type="entry name" value="met_pdase_I"/>
    <property type="match status" value="1"/>
</dbReference>
<proteinExistence type="inferred from homology"/>
<dbReference type="InterPro" id="IPR001714">
    <property type="entry name" value="Pept_M24_MAP"/>
</dbReference>
<reference evidence="10" key="1">
    <citation type="submission" date="2017-09" db="EMBL/GenBank/DDBJ databases">
        <title>Depth-based differentiation of microbial function through sediment-hosted aquifers and enrichment of novel symbionts in the deep terrestrial subsurface.</title>
        <authorList>
            <person name="Probst A.J."/>
            <person name="Ladd B."/>
            <person name="Jarett J.K."/>
            <person name="Geller-Mcgrath D.E."/>
            <person name="Sieber C.M.K."/>
            <person name="Emerson J.B."/>
            <person name="Anantharaman K."/>
            <person name="Thomas B.C."/>
            <person name="Malmstrom R."/>
            <person name="Stieglmeier M."/>
            <person name="Klingl A."/>
            <person name="Woyke T."/>
            <person name="Ryan C.M."/>
            <person name="Banfield J.F."/>
        </authorList>
    </citation>
    <scope>NUCLEOTIDE SEQUENCE [LARGE SCALE GENOMIC DNA]</scope>
</reference>
<dbReference type="Proteomes" id="UP000230215">
    <property type="component" value="Unassembled WGS sequence"/>
</dbReference>
<dbReference type="CDD" id="cd01086">
    <property type="entry name" value="MetAP1"/>
    <property type="match status" value="1"/>
</dbReference>
<evidence type="ECO:0000256" key="5">
    <source>
        <dbReference type="ARBA" id="ARBA00022801"/>
    </source>
</evidence>
<dbReference type="InterPro" id="IPR002467">
    <property type="entry name" value="Pept_M24A_MAP1"/>
</dbReference>
<dbReference type="InterPro" id="IPR036005">
    <property type="entry name" value="Creatinase/aminopeptidase-like"/>
</dbReference>
<dbReference type="Pfam" id="PF00557">
    <property type="entry name" value="Peptidase_M24"/>
    <property type="match status" value="1"/>
</dbReference>
<dbReference type="SUPFAM" id="SSF55920">
    <property type="entry name" value="Creatinase/aminopeptidase"/>
    <property type="match status" value="1"/>
</dbReference>
<comment type="subunit">
    <text evidence="6">Monomer.</text>
</comment>
<dbReference type="GO" id="GO:0070006">
    <property type="term" value="F:metalloaminopeptidase activity"/>
    <property type="evidence" value="ECO:0007669"/>
    <property type="project" value="UniProtKB-UniRule"/>
</dbReference>
<comment type="catalytic activity">
    <reaction evidence="6 7">
        <text>Release of N-terminal amino acids, preferentially methionine, from peptides and arylamides.</text>
        <dbReference type="EC" id="3.4.11.18"/>
    </reaction>
</comment>
<feature type="binding site" evidence="6">
    <location>
        <position position="116"/>
    </location>
    <ligand>
        <name>a divalent metal cation</name>
        <dbReference type="ChEBI" id="CHEBI:60240"/>
        <label>2</label>
        <note>catalytic</note>
    </ligand>
</feature>
<feature type="binding site" evidence="6">
    <location>
        <position position="179"/>
    </location>
    <ligand>
        <name>a divalent metal cation</name>
        <dbReference type="ChEBI" id="CHEBI:60240"/>
        <label>2</label>
        <note>catalytic</note>
    </ligand>
</feature>
<gene>
    <name evidence="6 9" type="primary">map</name>
    <name evidence="9" type="ORF">COW25_02595</name>
</gene>
<dbReference type="HAMAP" id="MF_01974">
    <property type="entry name" value="MetAP_1"/>
    <property type="match status" value="1"/>
</dbReference>
<dbReference type="GO" id="GO:0006508">
    <property type="term" value="P:proteolysis"/>
    <property type="evidence" value="ECO:0007669"/>
    <property type="project" value="UniProtKB-KW"/>
</dbReference>
<evidence type="ECO:0000256" key="3">
    <source>
        <dbReference type="ARBA" id="ARBA00022670"/>
    </source>
</evidence>
<feature type="binding site" evidence="6">
    <location>
        <position position="212"/>
    </location>
    <ligand>
        <name>a divalent metal cation</name>
        <dbReference type="ChEBI" id="CHEBI:60240"/>
        <label>2</label>
        <note>catalytic</note>
    </ligand>
</feature>
<keyword evidence="5 6" id="KW-0378">Hydrolase</keyword>
<evidence type="ECO:0000313" key="9">
    <source>
        <dbReference type="EMBL" id="PIW34672.1"/>
    </source>
</evidence>
<evidence type="ECO:0000313" key="10">
    <source>
        <dbReference type="Proteomes" id="UP000230215"/>
    </source>
</evidence>
<feature type="binding site" evidence="6">
    <location>
        <position position="116"/>
    </location>
    <ligand>
        <name>a divalent metal cation</name>
        <dbReference type="ChEBI" id="CHEBI:60240"/>
        <label>1</label>
    </ligand>
</feature>
<keyword evidence="3 6" id="KW-0645">Protease</keyword>
<feature type="binding site" evidence="6">
    <location>
        <position position="84"/>
    </location>
    <ligand>
        <name>substrate</name>
    </ligand>
</feature>
<protein>
    <recommendedName>
        <fullName evidence="6 7">Methionine aminopeptidase</fullName>
        <shortName evidence="6">MAP</shortName>
        <shortName evidence="6">MetAP</shortName>
        <ecNumber evidence="6 7">3.4.11.18</ecNumber>
    </recommendedName>
    <alternativeName>
        <fullName evidence="6">Peptidase M</fullName>
    </alternativeName>
</protein>
<comment type="caution">
    <text evidence="9">The sequence shown here is derived from an EMBL/GenBank/DDBJ whole genome shotgun (WGS) entry which is preliminary data.</text>
</comment>
<comment type="function">
    <text evidence="1 6">Removes the N-terminal methionine from nascent proteins. The N-terminal methionine is often cleaved when the second residue in the primary sequence is small and uncharged (Met-Ala-, Cys, Gly, Pro, Ser, Thr, or Val). Requires deformylation of the N(alpha)-formylated initiator methionine before it can be hydrolyzed.</text>
</comment>
<comment type="similarity">
    <text evidence="6">Belongs to the peptidase M24A family. Methionine aminopeptidase type 1 subfamily.</text>
</comment>
<feature type="binding site" evidence="6">
    <location>
        <position position="186"/>
    </location>
    <ligand>
        <name>substrate</name>
    </ligand>
</feature>
<feature type="binding site" evidence="6">
    <location>
        <position position="242"/>
    </location>
    <ligand>
        <name>a divalent metal cation</name>
        <dbReference type="ChEBI" id="CHEBI:60240"/>
        <label>2</label>
        <note>catalytic</note>
    </ligand>
</feature>
<name>A0A2M7H0Q8_9BACT</name>
<feature type="binding site" evidence="6">
    <location>
        <position position="101"/>
    </location>
    <ligand>
        <name>a divalent metal cation</name>
        <dbReference type="ChEBI" id="CHEBI:60240"/>
        <label>1</label>
    </ligand>
</feature>
<evidence type="ECO:0000256" key="7">
    <source>
        <dbReference type="RuleBase" id="RU003653"/>
    </source>
</evidence>
<evidence type="ECO:0000259" key="8">
    <source>
        <dbReference type="Pfam" id="PF00557"/>
    </source>
</evidence>
<dbReference type="InterPro" id="IPR000994">
    <property type="entry name" value="Pept_M24"/>
</dbReference>
<organism evidence="9 10">
    <name type="scientific">Candidatus Nealsonbacteria bacterium CG15_BIG_FIL_POST_REV_8_21_14_020_37_12</name>
    <dbReference type="NCBI Taxonomy" id="1974716"/>
    <lineage>
        <taxon>Bacteria</taxon>
        <taxon>Candidatus Nealsoniibacteriota</taxon>
    </lineage>
</organism>
<evidence type="ECO:0000256" key="6">
    <source>
        <dbReference type="HAMAP-Rule" id="MF_01974"/>
    </source>
</evidence>
<sequence length="256" mass="27687">MANLLKSPKEIKNIAVAGKILAKILKILEKEAQIGVSLKQLDNLAYQLSKKYGVQPAFLGYRPDAASRPFGASICTSLNDAIVHGLPNNYKLQSGDILKIDFGVEYRENGKSFFADSASTVGLGRISKETKILIKATKIALEKAIKVAKSGNTLGDIGYAVERVARENKLSVLRELTGHGTGLALHEDPIIYNFGEKGRGIVLKSGMVLAIEPMLSTGSWEIVQRPDESWATADGGLSAHFEHTIVITEKGQKVLT</sequence>
<dbReference type="EC" id="3.4.11.18" evidence="6 7"/>
<dbReference type="Gene3D" id="3.90.230.10">
    <property type="entry name" value="Creatinase/methionine aminopeptidase superfamily"/>
    <property type="match status" value="1"/>
</dbReference>
<dbReference type="GO" id="GO:0005829">
    <property type="term" value="C:cytosol"/>
    <property type="evidence" value="ECO:0007669"/>
    <property type="project" value="TreeGrafter"/>
</dbReference>
<evidence type="ECO:0000256" key="1">
    <source>
        <dbReference type="ARBA" id="ARBA00002521"/>
    </source>
</evidence>
<dbReference type="GO" id="GO:0004239">
    <property type="term" value="F:initiator methionyl aminopeptidase activity"/>
    <property type="evidence" value="ECO:0007669"/>
    <property type="project" value="UniProtKB-UniRule"/>
</dbReference>